<evidence type="ECO:0000313" key="3">
    <source>
        <dbReference type="Proteomes" id="UP000324800"/>
    </source>
</evidence>
<gene>
    <name evidence="2" type="ORF">EZS28_015281</name>
</gene>
<organism evidence="2 3">
    <name type="scientific">Streblomastix strix</name>
    <dbReference type="NCBI Taxonomy" id="222440"/>
    <lineage>
        <taxon>Eukaryota</taxon>
        <taxon>Metamonada</taxon>
        <taxon>Preaxostyla</taxon>
        <taxon>Oxymonadida</taxon>
        <taxon>Streblomastigidae</taxon>
        <taxon>Streblomastix</taxon>
    </lineage>
</organism>
<dbReference type="Proteomes" id="UP000324800">
    <property type="component" value="Unassembled WGS sequence"/>
</dbReference>
<protein>
    <submittedName>
        <fullName evidence="2">Uncharacterized protein</fullName>
    </submittedName>
</protein>
<dbReference type="EMBL" id="SNRW01003682">
    <property type="protein sequence ID" value="KAA6389191.1"/>
    <property type="molecule type" value="Genomic_DNA"/>
</dbReference>
<name>A0A5J4W2P1_9EUKA</name>
<dbReference type="AlphaFoldDB" id="A0A5J4W2P1"/>
<reference evidence="2 3" key="1">
    <citation type="submission" date="2019-03" db="EMBL/GenBank/DDBJ databases">
        <title>Single cell metagenomics reveals metabolic interactions within the superorganism composed of flagellate Streblomastix strix and complex community of Bacteroidetes bacteria on its surface.</title>
        <authorList>
            <person name="Treitli S.C."/>
            <person name="Kolisko M."/>
            <person name="Husnik F."/>
            <person name="Keeling P."/>
            <person name="Hampl V."/>
        </authorList>
    </citation>
    <scope>NUCLEOTIDE SEQUENCE [LARGE SCALE GENOMIC DNA]</scope>
    <source>
        <strain evidence="2">ST1C</strain>
    </source>
</reference>
<sequence length="166" mass="18527">MSGSDSYASMEENKIDWNKYMPIIFLVATGIYTLIVVIVGLVIGFKNHFQGILSAIFVLLIYGSIIALTLFVRKDKLDKKYIVIIIVMIVSLLFSSFFIFSTGKFKGDKYAKWKAGQCVSCKEGSCVDFDKVIAGDEVETVCYEPKDAKLVEECGADKFQTRPSSL</sequence>
<feature type="transmembrane region" description="Helical" evidence="1">
    <location>
        <begin position="51"/>
        <end position="72"/>
    </location>
</feature>
<comment type="caution">
    <text evidence="2">The sequence shown here is derived from an EMBL/GenBank/DDBJ whole genome shotgun (WGS) entry which is preliminary data.</text>
</comment>
<proteinExistence type="predicted"/>
<keyword evidence="1" id="KW-0472">Membrane</keyword>
<keyword evidence="1" id="KW-0812">Transmembrane</keyword>
<feature type="transmembrane region" description="Helical" evidence="1">
    <location>
        <begin position="20"/>
        <end position="45"/>
    </location>
</feature>
<evidence type="ECO:0000313" key="2">
    <source>
        <dbReference type="EMBL" id="KAA6389191.1"/>
    </source>
</evidence>
<evidence type="ECO:0000256" key="1">
    <source>
        <dbReference type="SAM" id="Phobius"/>
    </source>
</evidence>
<keyword evidence="1" id="KW-1133">Transmembrane helix</keyword>
<feature type="transmembrane region" description="Helical" evidence="1">
    <location>
        <begin position="81"/>
        <end position="100"/>
    </location>
</feature>
<accession>A0A5J4W2P1</accession>